<accession>A0A9X2YL76</accession>
<dbReference type="EMBL" id="JACKSJ010000062">
    <property type="protein sequence ID" value="MCV7169963.1"/>
    <property type="molecule type" value="Genomic_DNA"/>
</dbReference>
<dbReference type="InterPro" id="IPR009057">
    <property type="entry name" value="Homeodomain-like_sf"/>
</dbReference>
<protein>
    <submittedName>
        <fullName evidence="5">TetR/AcrR family transcriptional regulator</fullName>
    </submittedName>
</protein>
<evidence type="ECO:0000256" key="2">
    <source>
        <dbReference type="PROSITE-ProRule" id="PRU00335"/>
    </source>
</evidence>
<dbReference type="PANTHER" id="PTHR30055:SF226">
    <property type="entry name" value="HTH-TYPE TRANSCRIPTIONAL REGULATOR PKSA"/>
    <property type="match status" value="1"/>
</dbReference>
<dbReference type="SUPFAM" id="SSF48498">
    <property type="entry name" value="Tetracyclin repressor-like, C-terminal domain"/>
    <property type="match status" value="1"/>
</dbReference>
<dbReference type="PANTHER" id="PTHR30055">
    <property type="entry name" value="HTH-TYPE TRANSCRIPTIONAL REGULATOR RUTR"/>
    <property type="match status" value="1"/>
</dbReference>
<evidence type="ECO:0000313" key="5">
    <source>
        <dbReference type="EMBL" id="MCV7169963.1"/>
    </source>
</evidence>
<name>A0A9X2YL76_9MYCO</name>
<gene>
    <name evidence="5" type="ORF">H7I41_08515</name>
</gene>
<dbReference type="SUPFAM" id="SSF46689">
    <property type="entry name" value="Homeodomain-like"/>
    <property type="match status" value="1"/>
</dbReference>
<organism evidence="5 6">
    <name type="scientific">[Mycobacterium] manitobense</name>
    <dbReference type="NCBI Taxonomy" id="190147"/>
    <lineage>
        <taxon>Bacteria</taxon>
        <taxon>Bacillati</taxon>
        <taxon>Actinomycetota</taxon>
        <taxon>Actinomycetes</taxon>
        <taxon>Mycobacteriales</taxon>
        <taxon>Mycobacteriaceae</taxon>
        <taxon>Mycolicibacterium</taxon>
    </lineage>
</organism>
<dbReference type="GO" id="GO:0003700">
    <property type="term" value="F:DNA-binding transcription factor activity"/>
    <property type="evidence" value="ECO:0007669"/>
    <property type="project" value="TreeGrafter"/>
</dbReference>
<proteinExistence type="predicted"/>
<dbReference type="PRINTS" id="PR00455">
    <property type="entry name" value="HTHTETR"/>
</dbReference>
<evidence type="ECO:0000256" key="1">
    <source>
        <dbReference type="ARBA" id="ARBA00023125"/>
    </source>
</evidence>
<evidence type="ECO:0000313" key="6">
    <source>
        <dbReference type="Proteomes" id="UP001140293"/>
    </source>
</evidence>
<keyword evidence="1 2" id="KW-0238">DNA-binding</keyword>
<dbReference type="InterPro" id="IPR001647">
    <property type="entry name" value="HTH_TetR"/>
</dbReference>
<dbReference type="AlphaFoldDB" id="A0A9X2YL76"/>
<evidence type="ECO:0000256" key="3">
    <source>
        <dbReference type="SAM" id="MobiDB-lite"/>
    </source>
</evidence>
<dbReference type="RefSeq" id="WP_264012141.1">
    <property type="nucleotide sequence ID" value="NZ_JACKSJ010000062.1"/>
</dbReference>
<feature type="DNA-binding region" description="H-T-H motif" evidence="2">
    <location>
        <begin position="43"/>
        <end position="62"/>
    </location>
</feature>
<reference evidence="5" key="1">
    <citation type="submission" date="2020-07" db="EMBL/GenBank/DDBJ databases">
        <authorList>
            <person name="Pettersson B.M.F."/>
            <person name="Behra P.R.K."/>
            <person name="Ramesh M."/>
            <person name="Das S."/>
            <person name="Dasgupta S."/>
            <person name="Kirsebom L.A."/>
        </authorList>
    </citation>
    <scope>NUCLEOTIDE SEQUENCE</scope>
    <source>
        <strain evidence="5">DSM 44615</strain>
    </source>
</reference>
<dbReference type="Proteomes" id="UP001140293">
    <property type="component" value="Unassembled WGS sequence"/>
</dbReference>
<dbReference type="GO" id="GO:0000976">
    <property type="term" value="F:transcription cis-regulatory region binding"/>
    <property type="evidence" value="ECO:0007669"/>
    <property type="project" value="TreeGrafter"/>
</dbReference>
<dbReference type="PROSITE" id="PS50977">
    <property type="entry name" value="HTH_TETR_2"/>
    <property type="match status" value="1"/>
</dbReference>
<feature type="domain" description="HTH tetR-type" evidence="4">
    <location>
        <begin position="20"/>
        <end position="80"/>
    </location>
</feature>
<evidence type="ECO:0000259" key="4">
    <source>
        <dbReference type="PROSITE" id="PS50977"/>
    </source>
</evidence>
<feature type="region of interest" description="Disordered" evidence="3">
    <location>
        <begin position="1"/>
        <end position="23"/>
    </location>
</feature>
<dbReference type="InterPro" id="IPR036271">
    <property type="entry name" value="Tet_transcr_reg_TetR-rel_C_sf"/>
</dbReference>
<comment type="caution">
    <text evidence="5">The sequence shown here is derived from an EMBL/GenBank/DDBJ whole genome shotgun (WGS) entry which is preliminary data.</text>
</comment>
<reference evidence="5" key="2">
    <citation type="journal article" date="2022" name="BMC Genomics">
        <title>Comparative genome analysis of mycobacteria focusing on tRNA and non-coding RNA.</title>
        <authorList>
            <person name="Behra P.R.K."/>
            <person name="Pettersson B.M.F."/>
            <person name="Ramesh M."/>
            <person name="Das S."/>
            <person name="Dasgupta S."/>
            <person name="Kirsebom L.A."/>
        </authorList>
    </citation>
    <scope>NUCLEOTIDE SEQUENCE</scope>
    <source>
        <strain evidence="5">DSM 44615</strain>
    </source>
</reference>
<keyword evidence="6" id="KW-1185">Reference proteome</keyword>
<sequence>MYTEARPPRLRGRPRASENTDTRAGILRSAREVFRELGYEGTTNMKIATHAGLTRPAINYHFTSKRELFRTVVEANLAILAQAIGAAADQVTLRDRLRALMLAADTDPEVRAATGFLTVAELDCQRHPELRADGWDVASALRDFLRTSVAAARETGELHAGVDLPSVVDALHAVLSGMAFRGGAVADGRRRAQTDALMALVSGDLFTGPSGDRRDEPVRLG</sequence>
<dbReference type="InterPro" id="IPR050109">
    <property type="entry name" value="HTH-type_TetR-like_transc_reg"/>
</dbReference>
<dbReference type="Gene3D" id="1.10.357.10">
    <property type="entry name" value="Tetracycline Repressor, domain 2"/>
    <property type="match status" value="1"/>
</dbReference>
<dbReference type="Pfam" id="PF00440">
    <property type="entry name" value="TetR_N"/>
    <property type="match status" value="1"/>
</dbReference>